<feature type="binding site" description="in other chain" evidence="3">
    <location>
        <position position="148"/>
    </location>
    <ligand>
        <name>substrate</name>
        <note>ligand shared between two neighboring subunits</note>
    </ligand>
</feature>
<proteinExistence type="inferred from homology"/>
<feature type="binding site" description="in other chain" evidence="3">
    <location>
        <position position="85"/>
    </location>
    <ligand>
        <name>substrate</name>
        <note>ligand shared between two neighboring subunits</note>
    </ligand>
</feature>
<dbReference type="SUPFAM" id="SSF52096">
    <property type="entry name" value="ClpP/crotonase"/>
    <property type="match status" value="1"/>
</dbReference>
<evidence type="ECO:0000256" key="1">
    <source>
        <dbReference type="ARBA" id="ARBA00000177"/>
    </source>
</evidence>
<evidence type="ECO:0000313" key="6">
    <source>
        <dbReference type="Proteomes" id="UP001595528"/>
    </source>
</evidence>
<dbReference type="EC" id="4.1.3.36" evidence="3"/>
<protein>
    <recommendedName>
        <fullName evidence="3">1,4-dihydroxy-2-naphthoyl-CoA synthase</fullName>
        <shortName evidence="3">DHNA-CoA synthase</shortName>
        <ecNumber evidence="3">4.1.3.36</ecNumber>
    </recommendedName>
</protein>
<accession>A0ABV7L8T7</accession>
<comment type="pathway">
    <text evidence="3">Quinol/quinone metabolism; 1,4-dihydroxy-2-naphthoate biosynthesis; 1,4-dihydroxy-2-naphthoate from chorismate: step 6/7.</text>
</comment>
<dbReference type="InterPro" id="IPR014748">
    <property type="entry name" value="Enoyl-CoA_hydra_C"/>
</dbReference>
<feature type="binding site" evidence="3">
    <location>
        <position position="245"/>
    </location>
    <ligand>
        <name>substrate</name>
        <note>ligand shared between two neighboring subunits</note>
    </ligand>
</feature>
<keyword evidence="3" id="KW-0474">Menaquinone biosynthesis</keyword>
<organism evidence="5 6">
    <name type="scientific">Marinibaculum pumilum</name>
    <dbReference type="NCBI Taxonomy" id="1766165"/>
    <lineage>
        <taxon>Bacteria</taxon>
        <taxon>Pseudomonadati</taxon>
        <taxon>Pseudomonadota</taxon>
        <taxon>Alphaproteobacteria</taxon>
        <taxon>Rhodospirillales</taxon>
        <taxon>Rhodospirillaceae</taxon>
        <taxon>Marinibaculum</taxon>
    </lineage>
</organism>
<comment type="function">
    <text evidence="3">Converts o-succinylbenzoyl-CoA (OSB-CoA) to 1,4-dihydroxy-2-naphthoyl-CoA (DHNA-CoA).</text>
</comment>
<keyword evidence="2 3" id="KW-0456">Lyase</keyword>
<dbReference type="PANTHER" id="PTHR43113">
    <property type="entry name" value="NUCLEOSIDE-DIPHOSPHATE-SUGAR EPIMERASE"/>
    <property type="match status" value="1"/>
</dbReference>
<dbReference type="HAMAP" id="MF_01934">
    <property type="entry name" value="MenB"/>
    <property type="match status" value="1"/>
</dbReference>
<feature type="region of interest" description="Disordered" evidence="4">
    <location>
        <begin position="251"/>
        <end position="288"/>
    </location>
</feature>
<feature type="site" description="Important for catalysis" evidence="3">
    <location>
        <position position="85"/>
    </location>
</feature>
<dbReference type="Gene3D" id="1.10.12.10">
    <property type="entry name" value="Lyase 2-enoyl-coa Hydratase, Chain A, domain 2"/>
    <property type="match status" value="1"/>
</dbReference>
<comment type="pathway">
    <text evidence="3">Quinol/quinone metabolism; menaquinone biosynthesis.</text>
</comment>
<evidence type="ECO:0000256" key="4">
    <source>
        <dbReference type="SAM" id="MobiDB-lite"/>
    </source>
</evidence>
<feature type="site" description="Important for catalysis" evidence="3">
    <location>
        <position position="245"/>
    </location>
</feature>
<name>A0ABV7L8T7_9PROT</name>
<dbReference type="RefSeq" id="WP_379906560.1">
    <property type="nucleotide sequence ID" value="NZ_JBHRTR010000054.1"/>
</dbReference>
<dbReference type="Pfam" id="PF00378">
    <property type="entry name" value="ECH_1"/>
    <property type="match status" value="1"/>
</dbReference>
<dbReference type="CDD" id="cd06558">
    <property type="entry name" value="crotonase-like"/>
    <property type="match status" value="1"/>
</dbReference>
<dbReference type="InterPro" id="IPR018376">
    <property type="entry name" value="Enoyl-CoA_hyd/isom_CS"/>
</dbReference>
<feature type="binding site" description="in other chain" evidence="3">
    <location>
        <begin position="64"/>
        <end position="68"/>
    </location>
    <ligand>
        <name>substrate</name>
        <note>ligand shared between two neighboring subunits</note>
    </ligand>
</feature>
<dbReference type="EMBL" id="JBHRTR010000054">
    <property type="protein sequence ID" value="MFC3231093.1"/>
    <property type="molecule type" value="Genomic_DNA"/>
</dbReference>
<dbReference type="InterPro" id="IPR001753">
    <property type="entry name" value="Enoyl-CoA_hydra/iso"/>
</dbReference>
<dbReference type="Gene3D" id="3.90.226.10">
    <property type="entry name" value="2-enoyl-CoA Hydratase, Chain A, domain 1"/>
    <property type="match status" value="1"/>
</dbReference>
<reference evidence="6" key="1">
    <citation type="journal article" date="2019" name="Int. J. Syst. Evol. Microbiol.">
        <title>The Global Catalogue of Microorganisms (GCM) 10K type strain sequencing project: providing services to taxonomists for standard genome sequencing and annotation.</title>
        <authorList>
            <consortium name="The Broad Institute Genomics Platform"/>
            <consortium name="The Broad Institute Genome Sequencing Center for Infectious Disease"/>
            <person name="Wu L."/>
            <person name="Ma J."/>
        </authorList>
    </citation>
    <scope>NUCLEOTIDE SEQUENCE [LARGE SCALE GENOMIC DNA]</scope>
    <source>
        <strain evidence="6">KCTC 42964</strain>
    </source>
</reference>
<dbReference type="PROSITE" id="PS00166">
    <property type="entry name" value="ENOYL_COA_HYDRATASE"/>
    <property type="match status" value="1"/>
</dbReference>
<dbReference type="InterPro" id="IPR010198">
    <property type="entry name" value="DHNA-CoA_synthase_MenB"/>
</dbReference>
<comment type="catalytic activity">
    <reaction evidence="1 3">
        <text>2-succinylbenzoyl-CoA + H(+) = 1,4-dihydroxy-2-naphthoyl-CoA + H2O</text>
        <dbReference type="Rhea" id="RHEA:26562"/>
        <dbReference type="ChEBI" id="CHEBI:15377"/>
        <dbReference type="ChEBI" id="CHEBI:15378"/>
        <dbReference type="ChEBI" id="CHEBI:57364"/>
        <dbReference type="ChEBI" id="CHEBI:58897"/>
        <dbReference type="EC" id="4.1.3.36"/>
    </reaction>
</comment>
<comment type="caution">
    <text evidence="5">The sequence shown here is derived from an EMBL/GenBank/DDBJ whole genome shotgun (WGS) entry which is preliminary data.</text>
</comment>
<dbReference type="InterPro" id="IPR029045">
    <property type="entry name" value="ClpP/crotonase-like_dom_sf"/>
</dbReference>
<feature type="binding site" description="in other chain" evidence="3">
    <location>
        <begin position="116"/>
        <end position="120"/>
    </location>
    <ligand>
        <name>substrate</name>
        <note>ligand shared between two neighboring subunits</note>
    </ligand>
</feature>
<keyword evidence="6" id="KW-1185">Reference proteome</keyword>
<sequence length="288" mass="30669">MDYGDILYAEADGVARITINRPEVMNAFRAQTCEELIDAFNRAGWNRETGVIVLTGAGDKAFCTGGDQGGHDDTEPGDAAATGGYGGRGTIGLPIEALHDVIREVPQPVIARVQGYAIGGGNVLATLCDLTIAGEGARFGQVGPKVGSVDPGFGTAYLARVVGEKRAREMWYLCLRYSAEEAFAMGLVNAVVPDEELDAEVERWCRELLKRSPTALAIAKRSFNADSDSIRGIGRMGMQALSLYYATPESREGGRAFREKREPAFREAREGSAKGEGKGEGKRGGGTG</sequence>
<gene>
    <name evidence="3" type="primary">menB</name>
    <name evidence="5" type="ORF">ACFOGJ_27850</name>
</gene>
<evidence type="ECO:0000313" key="5">
    <source>
        <dbReference type="EMBL" id="MFC3231093.1"/>
    </source>
</evidence>
<feature type="binding site" evidence="3">
    <location>
        <position position="260"/>
    </location>
    <ligand>
        <name>substrate</name>
        <note>ligand shared between two neighboring subunits</note>
    </ligand>
</feature>
<comment type="caution">
    <text evidence="3">Lacks conserved residue(s) required for the propagation of feature annotation.</text>
</comment>
<dbReference type="PANTHER" id="PTHR43113:SF1">
    <property type="entry name" value="1,4-DIHYDROXY-2-NAPHTHOYL-COA SYNTHASE, PEROXISOMAL"/>
    <property type="match status" value="1"/>
</dbReference>
<dbReference type="Proteomes" id="UP001595528">
    <property type="component" value="Unassembled WGS sequence"/>
</dbReference>
<evidence type="ECO:0000256" key="3">
    <source>
        <dbReference type="HAMAP-Rule" id="MF_01934"/>
    </source>
</evidence>
<comment type="similarity">
    <text evidence="3">Belongs to the enoyl-CoA hydratase/isomerase family. MenB subfamily.</text>
</comment>
<evidence type="ECO:0000256" key="2">
    <source>
        <dbReference type="ARBA" id="ARBA00023239"/>
    </source>
</evidence>